<evidence type="ECO:0000259" key="5">
    <source>
        <dbReference type="PROSITE" id="PS51390"/>
    </source>
</evidence>
<dbReference type="SMART" id="SM00217">
    <property type="entry name" value="WAP"/>
    <property type="match status" value="1"/>
</dbReference>
<organism evidence="6 7">
    <name type="scientific">Diceros bicornis minor</name>
    <name type="common">South-central black rhinoceros</name>
    <dbReference type="NCBI Taxonomy" id="77932"/>
    <lineage>
        <taxon>Eukaryota</taxon>
        <taxon>Metazoa</taxon>
        <taxon>Chordata</taxon>
        <taxon>Craniata</taxon>
        <taxon>Vertebrata</taxon>
        <taxon>Euteleostomi</taxon>
        <taxon>Mammalia</taxon>
        <taxon>Eutheria</taxon>
        <taxon>Laurasiatheria</taxon>
        <taxon>Perissodactyla</taxon>
        <taxon>Rhinocerotidae</taxon>
        <taxon>Diceros</taxon>
    </lineage>
</organism>
<reference evidence="6 7" key="1">
    <citation type="journal article" date="2020" name="Mol. Biol. Evol.">
        <title>Interspecific Gene Flow and the Evolution of Specialization in Black and White Rhinoceros.</title>
        <authorList>
            <person name="Moodley Y."/>
            <person name="Westbury M.V."/>
            <person name="Russo I.M."/>
            <person name="Gopalakrishnan S."/>
            <person name="Rakotoarivelo A."/>
            <person name="Olsen R.A."/>
            <person name="Prost S."/>
            <person name="Tunstall T."/>
            <person name="Ryder O.A."/>
            <person name="Dalen L."/>
            <person name="Bruford M.W."/>
        </authorList>
    </citation>
    <scope>NUCLEOTIDE SEQUENCE [LARGE SCALE GENOMIC DNA]</scope>
    <source>
        <strain evidence="6">SBR-YM</strain>
        <tissue evidence="6">Skin</tissue>
    </source>
</reference>
<evidence type="ECO:0000256" key="4">
    <source>
        <dbReference type="SAM" id="SignalP"/>
    </source>
</evidence>
<dbReference type="PROSITE" id="PS51390">
    <property type="entry name" value="WAP"/>
    <property type="match status" value="1"/>
</dbReference>
<comment type="caution">
    <text evidence="6">The sequence shown here is derived from an EMBL/GenBank/DDBJ whole genome shotgun (WGS) entry which is preliminary data.</text>
</comment>
<evidence type="ECO:0000256" key="1">
    <source>
        <dbReference type="ARBA" id="ARBA00022690"/>
    </source>
</evidence>
<dbReference type="Proteomes" id="UP000551758">
    <property type="component" value="Unassembled WGS sequence"/>
</dbReference>
<evidence type="ECO:0000256" key="3">
    <source>
        <dbReference type="ARBA" id="ARBA00023157"/>
    </source>
</evidence>
<accession>A0A7J7ENX7</accession>
<dbReference type="PANTHER" id="PTHR19441:SF30">
    <property type="entry name" value="ELAFIN"/>
    <property type="match status" value="1"/>
</dbReference>
<dbReference type="SUPFAM" id="SSF57256">
    <property type="entry name" value="Elafin-like"/>
    <property type="match status" value="1"/>
</dbReference>
<evidence type="ECO:0000256" key="2">
    <source>
        <dbReference type="ARBA" id="ARBA00022729"/>
    </source>
</evidence>
<protein>
    <recommendedName>
        <fullName evidence="5">WAP domain-containing protein</fullName>
    </recommendedName>
</protein>
<sequence>MRSGSFLVLVVFLVLGTLATQAAVTGVAPKGQGTDKGDVLIKRQDPVKAQSLLRGPITTKPGVCPRILIRCAMLNPPNRCWSDAGCPGAKKCCEGYCGRACLDPQ</sequence>
<dbReference type="CDD" id="cd00199">
    <property type="entry name" value="WAP"/>
    <property type="match status" value="1"/>
</dbReference>
<dbReference type="GO" id="GO:0005615">
    <property type="term" value="C:extracellular space"/>
    <property type="evidence" value="ECO:0007669"/>
    <property type="project" value="TreeGrafter"/>
</dbReference>
<dbReference type="PANTHER" id="PTHR19441">
    <property type="entry name" value="WHEY ACDIC PROTEIN WAP"/>
    <property type="match status" value="1"/>
</dbReference>
<dbReference type="AlphaFoldDB" id="A0A7J7ENX7"/>
<dbReference type="InterPro" id="IPR036645">
    <property type="entry name" value="Elafin-like_sf"/>
</dbReference>
<dbReference type="InterPro" id="IPR008197">
    <property type="entry name" value="WAP_dom"/>
</dbReference>
<dbReference type="Gene3D" id="4.10.75.10">
    <property type="entry name" value="Elafin-like"/>
    <property type="match status" value="1"/>
</dbReference>
<evidence type="ECO:0000313" key="7">
    <source>
        <dbReference type="Proteomes" id="UP000551758"/>
    </source>
</evidence>
<feature type="chain" id="PRO_5029590905" description="WAP domain-containing protein" evidence="4">
    <location>
        <begin position="23"/>
        <end position="105"/>
    </location>
</feature>
<keyword evidence="7" id="KW-1185">Reference proteome</keyword>
<dbReference type="PRINTS" id="PR00003">
    <property type="entry name" value="4DISULPHCORE"/>
</dbReference>
<dbReference type="GO" id="GO:0019731">
    <property type="term" value="P:antibacterial humoral response"/>
    <property type="evidence" value="ECO:0007669"/>
    <property type="project" value="TreeGrafter"/>
</dbReference>
<keyword evidence="1" id="KW-0646">Protease inhibitor</keyword>
<dbReference type="FunFam" id="4.10.75.10:FF:000001">
    <property type="entry name" value="Anosmin 1"/>
    <property type="match status" value="1"/>
</dbReference>
<dbReference type="EMBL" id="JACDTQ010002544">
    <property type="protein sequence ID" value="KAF5917502.1"/>
    <property type="molecule type" value="Genomic_DNA"/>
</dbReference>
<name>A0A7J7ENX7_DICBM</name>
<feature type="domain" description="WAP" evidence="5">
    <location>
        <begin position="57"/>
        <end position="105"/>
    </location>
</feature>
<feature type="signal peptide" evidence="4">
    <location>
        <begin position="1"/>
        <end position="22"/>
    </location>
</feature>
<keyword evidence="2 4" id="KW-0732">Signal</keyword>
<evidence type="ECO:0000313" key="6">
    <source>
        <dbReference type="EMBL" id="KAF5917502.1"/>
    </source>
</evidence>
<dbReference type="GO" id="GO:0045087">
    <property type="term" value="P:innate immune response"/>
    <property type="evidence" value="ECO:0007669"/>
    <property type="project" value="TreeGrafter"/>
</dbReference>
<gene>
    <name evidence="6" type="ORF">HPG69_017394</name>
</gene>
<proteinExistence type="predicted"/>
<dbReference type="GO" id="GO:0004867">
    <property type="term" value="F:serine-type endopeptidase inhibitor activity"/>
    <property type="evidence" value="ECO:0007669"/>
    <property type="project" value="TreeGrafter"/>
</dbReference>
<dbReference type="Pfam" id="PF00095">
    <property type="entry name" value="WAP"/>
    <property type="match status" value="1"/>
</dbReference>
<keyword evidence="3" id="KW-1015">Disulfide bond</keyword>
<dbReference type="InterPro" id="IPR050514">
    <property type="entry name" value="WAP_four-disulfide_core"/>
</dbReference>